<dbReference type="InterPro" id="IPR001969">
    <property type="entry name" value="Aspartic_peptidase_AS"/>
</dbReference>
<dbReference type="Gene3D" id="2.40.70.10">
    <property type="entry name" value="Acid Proteases"/>
    <property type="match status" value="1"/>
</dbReference>
<protein>
    <recommendedName>
        <fullName evidence="4">Peptidase A2 domain-containing protein</fullName>
    </recommendedName>
</protein>
<comment type="caution">
    <text evidence="2">The sequence shown here is derived from an EMBL/GenBank/DDBJ whole genome shotgun (WGS) entry which is preliminary data.</text>
</comment>
<dbReference type="EMBL" id="BMXP01000011">
    <property type="protein sequence ID" value="GGW95031.1"/>
    <property type="molecule type" value="Genomic_DNA"/>
</dbReference>
<dbReference type="InterPro" id="IPR011990">
    <property type="entry name" value="TPR-like_helical_dom_sf"/>
</dbReference>
<reference evidence="2" key="2">
    <citation type="submission" date="2020-09" db="EMBL/GenBank/DDBJ databases">
        <authorList>
            <person name="Sun Q."/>
            <person name="Kim S."/>
        </authorList>
    </citation>
    <scope>NUCLEOTIDE SEQUENCE</scope>
    <source>
        <strain evidence="2">KCTC 22164</strain>
    </source>
</reference>
<dbReference type="RefSeq" id="WP_189408095.1">
    <property type="nucleotide sequence ID" value="NZ_BMXP01000011.1"/>
</dbReference>
<gene>
    <name evidence="2" type="ORF">GCM10007391_31590</name>
</gene>
<dbReference type="PROSITE" id="PS00141">
    <property type="entry name" value="ASP_PROTEASE"/>
    <property type="match status" value="1"/>
</dbReference>
<evidence type="ECO:0000313" key="3">
    <source>
        <dbReference type="Proteomes" id="UP000631300"/>
    </source>
</evidence>
<dbReference type="AlphaFoldDB" id="A0A918N0U8"/>
<reference evidence="2" key="1">
    <citation type="journal article" date="2014" name="Int. J. Syst. Evol. Microbiol.">
        <title>Complete genome sequence of Corynebacterium casei LMG S-19264T (=DSM 44701T), isolated from a smear-ripened cheese.</title>
        <authorList>
            <consortium name="US DOE Joint Genome Institute (JGI-PGF)"/>
            <person name="Walter F."/>
            <person name="Albersmeier A."/>
            <person name="Kalinowski J."/>
            <person name="Ruckert C."/>
        </authorList>
    </citation>
    <scope>NUCLEOTIDE SEQUENCE</scope>
    <source>
        <strain evidence="2">KCTC 22164</strain>
    </source>
</reference>
<dbReference type="Gene3D" id="1.25.40.10">
    <property type="entry name" value="Tetratricopeptide repeat domain"/>
    <property type="match status" value="1"/>
</dbReference>
<dbReference type="CDD" id="cd05483">
    <property type="entry name" value="retropepsin_like_bacteria"/>
    <property type="match status" value="1"/>
</dbReference>
<dbReference type="GO" id="GO:0004190">
    <property type="term" value="F:aspartic-type endopeptidase activity"/>
    <property type="evidence" value="ECO:0007669"/>
    <property type="project" value="InterPro"/>
</dbReference>
<feature type="region of interest" description="Disordered" evidence="1">
    <location>
        <begin position="31"/>
        <end position="61"/>
    </location>
</feature>
<dbReference type="Proteomes" id="UP000631300">
    <property type="component" value="Unassembled WGS sequence"/>
</dbReference>
<evidence type="ECO:0008006" key="4">
    <source>
        <dbReference type="Google" id="ProtNLM"/>
    </source>
</evidence>
<proteinExistence type="predicted"/>
<dbReference type="InterPro" id="IPR021109">
    <property type="entry name" value="Peptidase_aspartic_dom_sf"/>
</dbReference>
<sequence>MRGLLSVLLLLSVALNVYLWQKQASAPVETRTDGHSYIRQENPPVSPAPTEAAPPTAPAPNRLSEYRQWLESGQYERLKEALNRALKASPLDAEMLLLEAELVLQTEPLSEAILHYYTLLDLPLAAEVHDKVNARITSLTSNAASQLRQNANWSLLAQFMEPLFQRMPTDYQYARWLAEAYAQQQKPTLTEDVLAALPATDPAVSRIRGLLVTVPASEDTADTRASDSTSSEAITIALERGRDQYFAHVRFASVPARLLFDTGASTTAITDSLYKALKRRSALPFIGNFTVNTAAGRIRAAMYEVPVLTFGPLRIEDTPVLVLPPSVLPNADGLLGMNVLRGYHFGIDQQKAALTLSPLKPN</sequence>
<dbReference type="GO" id="GO:0006508">
    <property type="term" value="P:proteolysis"/>
    <property type="evidence" value="ECO:0007669"/>
    <property type="project" value="InterPro"/>
</dbReference>
<keyword evidence="3" id="KW-1185">Reference proteome</keyword>
<name>A0A918N0U8_9ALTE</name>
<evidence type="ECO:0000256" key="1">
    <source>
        <dbReference type="SAM" id="MobiDB-lite"/>
    </source>
</evidence>
<dbReference type="InterPro" id="IPR034122">
    <property type="entry name" value="Retropepsin-like_bacterial"/>
</dbReference>
<accession>A0A918N0U8</accession>
<organism evidence="2 3">
    <name type="scientific">Alteromonas halophila</name>
    <dbReference type="NCBI Taxonomy" id="516698"/>
    <lineage>
        <taxon>Bacteria</taxon>
        <taxon>Pseudomonadati</taxon>
        <taxon>Pseudomonadota</taxon>
        <taxon>Gammaproteobacteria</taxon>
        <taxon>Alteromonadales</taxon>
        <taxon>Alteromonadaceae</taxon>
        <taxon>Alteromonas/Salinimonas group</taxon>
        <taxon>Alteromonas</taxon>
    </lineage>
</organism>
<dbReference type="Pfam" id="PF13975">
    <property type="entry name" value="gag-asp_proteas"/>
    <property type="match status" value="1"/>
</dbReference>
<evidence type="ECO:0000313" key="2">
    <source>
        <dbReference type="EMBL" id="GGW95031.1"/>
    </source>
</evidence>
<dbReference type="SUPFAM" id="SSF50630">
    <property type="entry name" value="Acid proteases"/>
    <property type="match status" value="1"/>
</dbReference>